<evidence type="ECO:0000259" key="1">
    <source>
        <dbReference type="PROSITE" id="PS50943"/>
    </source>
</evidence>
<feature type="domain" description="HTH cro/C1-type" evidence="1">
    <location>
        <begin position="9"/>
        <end position="67"/>
    </location>
</feature>
<sequence length="103" mass="11292">MASVIGKRIKEARLRMKLSQGELGTQAGISADGASQRLSQYELGVHDPSFELVEKLAQVLGLPTPYFYAKEDQLADWILAFAKTSASKRRVIVEEAGVPSRKS</sequence>
<protein>
    <submittedName>
        <fullName evidence="2">Helix-turn-helix domain-containing protein</fullName>
    </submittedName>
</protein>
<proteinExistence type="predicted"/>
<dbReference type="PROSITE" id="PS50943">
    <property type="entry name" value="HTH_CROC1"/>
    <property type="match status" value="1"/>
</dbReference>
<dbReference type="Gene3D" id="1.10.260.40">
    <property type="entry name" value="lambda repressor-like DNA-binding domains"/>
    <property type="match status" value="1"/>
</dbReference>
<evidence type="ECO:0000313" key="3">
    <source>
        <dbReference type="Proteomes" id="UP001595904"/>
    </source>
</evidence>
<dbReference type="SMART" id="SM00530">
    <property type="entry name" value="HTH_XRE"/>
    <property type="match status" value="1"/>
</dbReference>
<dbReference type="EMBL" id="JBHSDU010000003">
    <property type="protein sequence ID" value="MFC4309087.1"/>
    <property type="molecule type" value="Genomic_DNA"/>
</dbReference>
<name>A0ABV8SQE1_9GAMM</name>
<gene>
    <name evidence="2" type="ORF">ACFPN2_08355</name>
</gene>
<dbReference type="Proteomes" id="UP001595904">
    <property type="component" value="Unassembled WGS sequence"/>
</dbReference>
<dbReference type="CDD" id="cd00093">
    <property type="entry name" value="HTH_XRE"/>
    <property type="match status" value="1"/>
</dbReference>
<organism evidence="2 3">
    <name type="scientific">Steroidobacter flavus</name>
    <dbReference type="NCBI Taxonomy" id="1842136"/>
    <lineage>
        <taxon>Bacteria</taxon>
        <taxon>Pseudomonadati</taxon>
        <taxon>Pseudomonadota</taxon>
        <taxon>Gammaproteobacteria</taxon>
        <taxon>Steroidobacterales</taxon>
        <taxon>Steroidobacteraceae</taxon>
        <taxon>Steroidobacter</taxon>
    </lineage>
</organism>
<keyword evidence="3" id="KW-1185">Reference proteome</keyword>
<reference evidence="3" key="1">
    <citation type="journal article" date="2019" name="Int. J. Syst. Evol. Microbiol.">
        <title>The Global Catalogue of Microorganisms (GCM) 10K type strain sequencing project: providing services to taxonomists for standard genome sequencing and annotation.</title>
        <authorList>
            <consortium name="The Broad Institute Genomics Platform"/>
            <consortium name="The Broad Institute Genome Sequencing Center for Infectious Disease"/>
            <person name="Wu L."/>
            <person name="Ma J."/>
        </authorList>
    </citation>
    <scope>NUCLEOTIDE SEQUENCE [LARGE SCALE GENOMIC DNA]</scope>
    <source>
        <strain evidence="3">CGMCC 1.10759</strain>
    </source>
</reference>
<accession>A0ABV8SQE1</accession>
<dbReference type="SUPFAM" id="SSF47413">
    <property type="entry name" value="lambda repressor-like DNA-binding domains"/>
    <property type="match status" value="1"/>
</dbReference>
<dbReference type="InterPro" id="IPR001387">
    <property type="entry name" value="Cro/C1-type_HTH"/>
</dbReference>
<dbReference type="RefSeq" id="WP_380596150.1">
    <property type="nucleotide sequence ID" value="NZ_JBHSDU010000003.1"/>
</dbReference>
<evidence type="ECO:0000313" key="2">
    <source>
        <dbReference type="EMBL" id="MFC4309087.1"/>
    </source>
</evidence>
<dbReference type="InterPro" id="IPR010982">
    <property type="entry name" value="Lambda_DNA-bd_dom_sf"/>
</dbReference>
<dbReference type="Pfam" id="PF01381">
    <property type="entry name" value="HTH_3"/>
    <property type="match status" value="1"/>
</dbReference>
<comment type="caution">
    <text evidence="2">The sequence shown here is derived from an EMBL/GenBank/DDBJ whole genome shotgun (WGS) entry which is preliminary data.</text>
</comment>